<organism evidence="4 5">
    <name type="scientific">Sorangium cellulosum</name>
    <name type="common">Polyangium cellulosum</name>
    <dbReference type="NCBI Taxonomy" id="56"/>
    <lineage>
        <taxon>Bacteria</taxon>
        <taxon>Pseudomonadati</taxon>
        <taxon>Myxococcota</taxon>
        <taxon>Polyangia</taxon>
        <taxon>Polyangiales</taxon>
        <taxon>Polyangiaceae</taxon>
        <taxon>Sorangium</taxon>
    </lineage>
</organism>
<dbReference type="Gene3D" id="1.10.530.10">
    <property type="match status" value="1"/>
</dbReference>
<name>A0A150SJ14_SORCE</name>
<protein>
    <recommendedName>
        <fullName evidence="3">Transglycosylase SLT domain-containing protein</fullName>
    </recommendedName>
</protein>
<feature type="region of interest" description="Disordered" evidence="2">
    <location>
        <begin position="61"/>
        <end position="99"/>
    </location>
</feature>
<evidence type="ECO:0000256" key="2">
    <source>
        <dbReference type="SAM" id="MobiDB-lite"/>
    </source>
</evidence>
<dbReference type="GO" id="GO:0008933">
    <property type="term" value="F:peptidoglycan lytic transglycosylase activity"/>
    <property type="evidence" value="ECO:0007669"/>
    <property type="project" value="InterPro"/>
</dbReference>
<proteinExistence type="inferred from homology"/>
<dbReference type="GO" id="GO:0000270">
    <property type="term" value="P:peptidoglycan metabolic process"/>
    <property type="evidence" value="ECO:0007669"/>
    <property type="project" value="InterPro"/>
</dbReference>
<comment type="similarity">
    <text evidence="1">Belongs to the transglycosylase Slt family.</text>
</comment>
<dbReference type="InterPro" id="IPR008258">
    <property type="entry name" value="Transglycosylase_SLT_dom_1"/>
</dbReference>
<gene>
    <name evidence="4" type="ORF">BE17_36160</name>
</gene>
<dbReference type="InterPro" id="IPR000189">
    <property type="entry name" value="Transglyc_AS"/>
</dbReference>
<dbReference type="PANTHER" id="PTHR37423:SF2">
    <property type="entry name" value="MEMBRANE-BOUND LYTIC MUREIN TRANSGLYCOSYLASE C"/>
    <property type="match status" value="1"/>
</dbReference>
<sequence>MSSRCFGKPSHRPRTARAKTWSAAAAKSGIVGGAVLLGGGDAAADVLRYVDREGTVHEVTVTPEAPAAETPAASAAPADAAPAPVASPSPADPTTHEPPYATYVNEAAKLYSLPVELILAVMKVESGFNPKAISRVGAMGLMQLMPKTAEEVGARDPFDPRQNLLGGARYLRILINAYDGSLTLALAAYHAGASAVDRYAGVPPYPETRRYVASVRALYHAYKDRGYAP</sequence>
<dbReference type="Proteomes" id="UP000075635">
    <property type="component" value="Unassembled WGS sequence"/>
</dbReference>
<dbReference type="AlphaFoldDB" id="A0A150SJ14"/>
<dbReference type="Pfam" id="PF01464">
    <property type="entry name" value="SLT"/>
    <property type="match status" value="1"/>
</dbReference>
<feature type="compositionally biased region" description="Low complexity" evidence="2">
    <location>
        <begin position="61"/>
        <end position="84"/>
    </location>
</feature>
<comment type="caution">
    <text evidence="4">The sequence shown here is derived from an EMBL/GenBank/DDBJ whole genome shotgun (WGS) entry which is preliminary data.</text>
</comment>
<evidence type="ECO:0000313" key="4">
    <source>
        <dbReference type="EMBL" id="KYF92327.1"/>
    </source>
</evidence>
<dbReference type="PANTHER" id="PTHR37423">
    <property type="entry name" value="SOLUBLE LYTIC MUREIN TRANSGLYCOSYLASE-RELATED"/>
    <property type="match status" value="1"/>
</dbReference>
<feature type="domain" description="Transglycosylase SLT" evidence="3">
    <location>
        <begin position="103"/>
        <end position="200"/>
    </location>
</feature>
<feature type="region of interest" description="Disordered" evidence="2">
    <location>
        <begin position="1"/>
        <end position="20"/>
    </location>
</feature>
<dbReference type="InterPro" id="IPR023346">
    <property type="entry name" value="Lysozyme-like_dom_sf"/>
</dbReference>
<evidence type="ECO:0000256" key="1">
    <source>
        <dbReference type="ARBA" id="ARBA00007734"/>
    </source>
</evidence>
<reference evidence="4 5" key="1">
    <citation type="submission" date="2014-02" db="EMBL/GenBank/DDBJ databases">
        <title>The small core and large imbalanced accessory genome model reveals a collaborative survival strategy of Sorangium cellulosum strains in nature.</title>
        <authorList>
            <person name="Han K."/>
            <person name="Peng R."/>
            <person name="Blom J."/>
            <person name="Li Y.-Z."/>
        </authorList>
    </citation>
    <scope>NUCLEOTIDE SEQUENCE [LARGE SCALE GENOMIC DNA]</scope>
    <source>
        <strain evidence="4 5">So0011-07</strain>
    </source>
</reference>
<dbReference type="GO" id="GO:0016020">
    <property type="term" value="C:membrane"/>
    <property type="evidence" value="ECO:0007669"/>
    <property type="project" value="InterPro"/>
</dbReference>
<evidence type="ECO:0000313" key="5">
    <source>
        <dbReference type="Proteomes" id="UP000075635"/>
    </source>
</evidence>
<dbReference type="CDD" id="cd00254">
    <property type="entry name" value="LT-like"/>
    <property type="match status" value="1"/>
</dbReference>
<evidence type="ECO:0000259" key="3">
    <source>
        <dbReference type="Pfam" id="PF01464"/>
    </source>
</evidence>
<dbReference type="EMBL" id="JEMB01000932">
    <property type="protein sequence ID" value="KYF92327.1"/>
    <property type="molecule type" value="Genomic_DNA"/>
</dbReference>
<accession>A0A150SJ14</accession>
<dbReference type="SUPFAM" id="SSF53955">
    <property type="entry name" value="Lysozyme-like"/>
    <property type="match status" value="1"/>
</dbReference>
<dbReference type="PROSITE" id="PS00922">
    <property type="entry name" value="TRANSGLYCOSYLASE"/>
    <property type="match status" value="1"/>
</dbReference>